<protein>
    <recommendedName>
        <fullName evidence="6">Ion channel POLLUX</fullName>
    </recommendedName>
</protein>
<dbReference type="SUPFAM" id="SSF81324">
    <property type="entry name" value="Voltage-gated potassium channels"/>
    <property type="match status" value="1"/>
</dbReference>
<feature type="signal peptide" evidence="3">
    <location>
        <begin position="1"/>
        <end position="32"/>
    </location>
</feature>
<feature type="transmembrane region" description="Helical" evidence="2">
    <location>
        <begin position="197"/>
        <end position="216"/>
    </location>
</feature>
<evidence type="ECO:0000313" key="5">
    <source>
        <dbReference type="Proteomes" id="UP001189429"/>
    </source>
</evidence>
<dbReference type="EMBL" id="CAUYUJ010010957">
    <property type="protein sequence ID" value="CAK0830594.1"/>
    <property type="molecule type" value="Genomic_DNA"/>
</dbReference>
<feature type="transmembrane region" description="Helical" evidence="2">
    <location>
        <begin position="95"/>
        <end position="116"/>
    </location>
</feature>
<dbReference type="PROSITE" id="PS51318">
    <property type="entry name" value="TAT"/>
    <property type="match status" value="1"/>
</dbReference>
<gene>
    <name evidence="4" type="ORF">PCOR1329_LOCUS29202</name>
</gene>
<dbReference type="InterPro" id="IPR044849">
    <property type="entry name" value="CASTOR/POLLUX/SYM8-like"/>
</dbReference>
<keyword evidence="2" id="KW-0472">Membrane</keyword>
<sequence>MARRGSRRAAAASSGRALLAALLAAALPTSRASRVRGRARLEAEGRGEWAAHGQPAEQEQRLTGAMSTSVALGHASRPRGRSASESGQHSLAESVLVIMFIAAVGVAVLVNAYRFLSTVRAFFVFKQRKKEPGRRDGTETDVFSTGAIRQISRVKSLPNNCDAGARLEWWAPASFGQYLLYHVGNWMNYSTYPSLRILVEIFSYMLIIGTLLYLYLADESVGSSLYQIFVWLVAPDGGNSEHTIGGMIVGATTSLWGLLFFALLMTVLGQAFEEYIGGLRTGTTPVLEAEHIVILGFTEDTVPLVRELSAAHADLGGTTIAILCPLPKPEVERRLNELGLLVGDGLKGSRVMVRTGFPHRPEDLKLVSVDLCRTAIPMPDRTLDKDVRDVYMLQVVSAVRSRDWPLTGQVLVFYSVEQNVELFEEIGGSKASVVNLDTLLSSVAVSCSQQKSTASVISEIVAFEGSDLHIAAVPRWLRDKTLAEMEPYFPHCTILGVIDKVDLDDVELCPDFDVKVEKGKELIVLAEDLSSASPRQKPLWGPAPPPSGAWAPQSSARLEKSKQEHVLIIGWSHLVGSVLVHLDRLLPPGSRVSSFAESDPAARKVSTRRTLKRHLKVAWTNIQIFYYKGQPGSSYSLQEAGWSLDRLRAEAAGEATFPTGFEMPTPVRSSRPCSPEAAASIPLSLDGLGSDTDAVRRTESKDRGSICDALAPGIHWEDITRVFVMSETVFEPWRSDAFAMAAAKQVTLLVPQDTPVVVELQDTSSRHVCEHIGLEDVVSSSKLPAQVMAALSLQPRLKEVYFGLLGRGQYEIRIVNISHYFDRGELPATEFTACFSSVAAMVRLSGDVLVGWRVGGLAAVFDINPPDKHQEVTLTAGVDLVVVTRQPQQAPEDSRGCAPGAAATPRGRSGDPSAAR</sequence>
<keyword evidence="3" id="KW-0732">Signal</keyword>
<evidence type="ECO:0008006" key="6">
    <source>
        <dbReference type="Google" id="ProtNLM"/>
    </source>
</evidence>
<dbReference type="Gene3D" id="3.40.50.720">
    <property type="entry name" value="NAD(P)-binding Rossmann-like Domain"/>
    <property type="match status" value="1"/>
</dbReference>
<name>A0ABN9SFP2_9DINO</name>
<accession>A0ABN9SFP2</accession>
<feature type="region of interest" description="Disordered" evidence="1">
    <location>
        <begin position="44"/>
        <end position="86"/>
    </location>
</feature>
<evidence type="ECO:0000256" key="1">
    <source>
        <dbReference type="SAM" id="MobiDB-lite"/>
    </source>
</evidence>
<feature type="chain" id="PRO_5047005947" description="Ion channel POLLUX" evidence="3">
    <location>
        <begin position="33"/>
        <end position="916"/>
    </location>
</feature>
<evidence type="ECO:0000313" key="4">
    <source>
        <dbReference type="EMBL" id="CAK0830594.1"/>
    </source>
</evidence>
<proteinExistence type="predicted"/>
<dbReference type="InterPro" id="IPR006311">
    <property type="entry name" value="TAT_signal"/>
</dbReference>
<evidence type="ECO:0000256" key="2">
    <source>
        <dbReference type="SAM" id="Phobius"/>
    </source>
</evidence>
<feature type="region of interest" description="Disordered" evidence="1">
    <location>
        <begin position="533"/>
        <end position="553"/>
    </location>
</feature>
<feature type="region of interest" description="Disordered" evidence="1">
    <location>
        <begin position="885"/>
        <end position="916"/>
    </location>
</feature>
<dbReference type="Proteomes" id="UP001189429">
    <property type="component" value="Unassembled WGS sequence"/>
</dbReference>
<dbReference type="PANTHER" id="PTHR31563:SF10">
    <property type="entry name" value="ION CHANNEL POLLUX-RELATED"/>
    <property type="match status" value="1"/>
</dbReference>
<organism evidence="4 5">
    <name type="scientific">Prorocentrum cordatum</name>
    <dbReference type="NCBI Taxonomy" id="2364126"/>
    <lineage>
        <taxon>Eukaryota</taxon>
        <taxon>Sar</taxon>
        <taxon>Alveolata</taxon>
        <taxon>Dinophyceae</taxon>
        <taxon>Prorocentrales</taxon>
        <taxon>Prorocentraceae</taxon>
        <taxon>Prorocentrum</taxon>
    </lineage>
</organism>
<keyword evidence="5" id="KW-1185">Reference proteome</keyword>
<keyword evidence="2" id="KW-1133">Transmembrane helix</keyword>
<feature type="transmembrane region" description="Helical" evidence="2">
    <location>
        <begin position="244"/>
        <end position="268"/>
    </location>
</feature>
<comment type="caution">
    <text evidence="4">The sequence shown here is derived from an EMBL/GenBank/DDBJ whole genome shotgun (WGS) entry which is preliminary data.</text>
</comment>
<reference evidence="4" key="1">
    <citation type="submission" date="2023-10" db="EMBL/GenBank/DDBJ databases">
        <authorList>
            <person name="Chen Y."/>
            <person name="Shah S."/>
            <person name="Dougan E. K."/>
            <person name="Thang M."/>
            <person name="Chan C."/>
        </authorList>
    </citation>
    <scope>NUCLEOTIDE SEQUENCE [LARGE SCALE GENOMIC DNA]</scope>
</reference>
<keyword evidence="2" id="KW-0812">Transmembrane</keyword>
<evidence type="ECO:0000256" key="3">
    <source>
        <dbReference type="SAM" id="SignalP"/>
    </source>
</evidence>
<dbReference type="PANTHER" id="PTHR31563">
    <property type="entry name" value="ION CHANNEL POLLUX-RELATED"/>
    <property type="match status" value="1"/>
</dbReference>